<dbReference type="Gene3D" id="3.40.50.2300">
    <property type="match status" value="1"/>
</dbReference>
<accession>A0ABU0MRL7</accession>
<keyword evidence="3" id="KW-0805">Transcription regulation</keyword>
<dbReference type="SUPFAM" id="SSF52172">
    <property type="entry name" value="CheY-like"/>
    <property type="match status" value="1"/>
</dbReference>
<evidence type="ECO:0000256" key="5">
    <source>
        <dbReference type="ARBA" id="ARBA00023163"/>
    </source>
</evidence>
<keyword evidence="2" id="KW-0902">Two-component regulatory system</keyword>
<evidence type="ECO:0000259" key="8">
    <source>
        <dbReference type="PROSITE" id="PS50110"/>
    </source>
</evidence>
<protein>
    <submittedName>
        <fullName evidence="10">DNA-binding response OmpR family regulator</fullName>
    </submittedName>
</protein>
<dbReference type="Gene3D" id="1.10.10.10">
    <property type="entry name" value="Winged helix-like DNA-binding domain superfamily/Winged helix DNA-binding domain"/>
    <property type="match status" value="1"/>
</dbReference>
<evidence type="ECO:0000256" key="1">
    <source>
        <dbReference type="ARBA" id="ARBA00022553"/>
    </source>
</evidence>
<dbReference type="Proteomes" id="UP001244552">
    <property type="component" value="Unassembled WGS sequence"/>
</dbReference>
<keyword evidence="11" id="KW-1185">Reference proteome</keyword>
<evidence type="ECO:0000256" key="4">
    <source>
        <dbReference type="ARBA" id="ARBA00023125"/>
    </source>
</evidence>
<sequence>MARIAIVEDEAALREDIALYLRAEGHDVLQAGSGAELDALATDGADIVVLDVNLPGESGFAIAARLRRSSNMGIIMLTARRLEDDRLTGLDAGADIYLAKPVSLRELAAHVRALDRRLSREAPLVETPPSWQLDRTAWRLLAPSGSEIRLSNLELRFLVRLAESPDAPVSRNQMALAIYGTCLDHDSRALDALIRRLKNKVERLCGAPLPVQVLYASGYVFSAPLRVVPASTATE</sequence>
<proteinExistence type="predicted"/>
<evidence type="ECO:0000256" key="2">
    <source>
        <dbReference type="ARBA" id="ARBA00023012"/>
    </source>
</evidence>
<dbReference type="SMART" id="SM00448">
    <property type="entry name" value="REC"/>
    <property type="match status" value="1"/>
</dbReference>
<feature type="modified residue" description="4-aspartylphosphate" evidence="6">
    <location>
        <position position="51"/>
    </location>
</feature>
<dbReference type="SUPFAM" id="SSF46894">
    <property type="entry name" value="C-terminal effector domain of the bipartite response regulators"/>
    <property type="match status" value="1"/>
</dbReference>
<dbReference type="InterPro" id="IPR011006">
    <property type="entry name" value="CheY-like_superfamily"/>
</dbReference>
<feature type="DNA-binding region" description="OmpR/PhoB-type" evidence="7">
    <location>
        <begin position="122"/>
        <end position="223"/>
    </location>
</feature>
<dbReference type="GO" id="GO:0003677">
    <property type="term" value="F:DNA binding"/>
    <property type="evidence" value="ECO:0007669"/>
    <property type="project" value="UniProtKB-KW"/>
</dbReference>
<dbReference type="InterPro" id="IPR036388">
    <property type="entry name" value="WH-like_DNA-bd_sf"/>
</dbReference>
<dbReference type="InterPro" id="IPR039420">
    <property type="entry name" value="WalR-like"/>
</dbReference>
<keyword evidence="4 7" id="KW-0238">DNA-binding</keyword>
<organism evidence="10 11">
    <name type="scientific">Azospirillum picis</name>
    <dbReference type="NCBI Taxonomy" id="488438"/>
    <lineage>
        <taxon>Bacteria</taxon>
        <taxon>Pseudomonadati</taxon>
        <taxon>Pseudomonadota</taxon>
        <taxon>Alphaproteobacteria</taxon>
        <taxon>Rhodospirillales</taxon>
        <taxon>Azospirillaceae</taxon>
        <taxon>Azospirillum</taxon>
    </lineage>
</organism>
<dbReference type="PROSITE" id="PS50110">
    <property type="entry name" value="RESPONSE_REGULATORY"/>
    <property type="match status" value="1"/>
</dbReference>
<feature type="domain" description="OmpR/PhoB-type" evidence="9">
    <location>
        <begin position="122"/>
        <end position="223"/>
    </location>
</feature>
<name>A0ABU0MRL7_9PROT</name>
<evidence type="ECO:0000256" key="6">
    <source>
        <dbReference type="PROSITE-ProRule" id="PRU00169"/>
    </source>
</evidence>
<dbReference type="InterPro" id="IPR016032">
    <property type="entry name" value="Sig_transdc_resp-reg_C-effctor"/>
</dbReference>
<dbReference type="Pfam" id="PF00072">
    <property type="entry name" value="Response_reg"/>
    <property type="match status" value="1"/>
</dbReference>
<dbReference type="InterPro" id="IPR001867">
    <property type="entry name" value="OmpR/PhoB-type_DNA-bd"/>
</dbReference>
<evidence type="ECO:0000313" key="11">
    <source>
        <dbReference type="Proteomes" id="UP001244552"/>
    </source>
</evidence>
<dbReference type="RefSeq" id="WP_209984043.1">
    <property type="nucleotide sequence ID" value="NZ_JAGINO010000013.1"/>
</dbReference>
<comment type="caution">
    <text evidence="10">The sequence shown here is derived from an EMBL/GenBank/DDBJ whole genome shotgun (WGS) entry which is preliminary data.</text>
</comment>
<dbReference type="InterPro" id="IPR001789">
    <property type="entry name" value="Sig_transdc_resp-reg_receiver"/>
</dbReference>
<evidence type="ECO:0000256" key="3">
    <source>
        <dbReference type="ARBA" id="ARBA00023015"/>
    </source>
</evidence>
<evidence type="ECO:0000259" key="9">
    <source>
        <dbReference type="PROSITE" id="PS51755"/>
    </source>
</evidence>
<dbReference type="Pfam" id="PF00486">
    <property type="entry name" value="Trans_reg_C"/>
    <property type="match status" value="1"/>
</dbReference>
<evidence type="ECO:0000313" key="10">
    <source>
        <dbReference type="EMBL" id="MDQ0536128.1"/>
    </source>
</evidence>
<evidence type="ECO:0000256" key="7">
    <source>
        <dbReference type="PROSITE-ProRule" id="PRU01091"/>
    </source>
</evidence>
<keyword evidence="1 6" id="KW-0597">Phosphoprotein</keyword>
<dbReference type="EMBL" id="JAUSVU010000023">
    <property type="protein sequence ID" value="MDQ0536128.1"/>
    <property type="molecule type" value="Genomic_DNA"/>
</dbReference>
<dbReference type="PANTHER" id="PTHR48111:SF1">
    <property type="entry name" value="TWO-COMPONENT RESPONSE REGULATOR ORR33"/>
    <property type="match status" value="1"/>
</dbReference>
<dbReference type="SMART" id="SM00862">
    <property type="entry name" value="Trans_reg_C"/>
    <property type="match status" value="1"/>
</dbReference>
<gene>
    <name evidence="10" type="ORF">QO018_005019</name>
</gene>
<dbReference type="PANTHER" id="PTHR48111">
    <property type="entry name" value="REGULATOR OF RPOS"/>
    <property type="match status" value="1"/>
</dbReference>
<dbReference type="Gene3D" id="6.10.250.690">
    <property type="match status" value="1"/>
</dbReference>
<dbReference type="CDD" id="cd17574">
    <property type="entry name" value="REC_OmpR"/>
    <property type="match status" value="1"/>
</dbReference>
<reference evidence="10 11" key="1">
    <citation type="submission" date="2023-07" db="EMBL/GenBank/DDBJ databases">
        <title>Genomic Encyclopedia of Type Strains, Phase IV (KMG-IV): sequencing the most valuable type-strain genomes for metagenomic binning, comparative biology and taxonomic classification.</title>
        <authorList>
            <person name="Goeker M."/>
        </authorList>
    </citation>
    <scope>NUCLEOTIDE SEQUENCE [LARGE SCALE GENOMIC DNA]</scope>
    <source>
        <strain evidence="10 11">DSM 19922</strain>
    </source>
</reference>
<keyword evidence="5" id="KW-0804">Transcription</keyword>
<dbReference type="PROSITE" id="PS51755">
    <property type="entry name" value="OMPR_PHOB"/>
    <property type="match status" value="1"/>
</dbReference>
<feature type="domain" description="Response regulatory" evidence="8">
    <location>
        <begin position="3"/>
        <end position="115"/>
    </location>
</feature>